<accession>A0A811S3L2</accession>
<dbReference type="Pfam" id="PF14416">
    <property type="entry name" value="PMR5N"/>
    <property type="match status" value="1"/>
</dbReference>
<evidence type="ECO:0000259" key="11">
    <source>
        <dbReference type="Pfam" id="PF14416"/>
    </source>
</evidence>
<keyword evidence="3" id="KW-0808">Transferase</keyword>
<evidence type="ECO:0008006" key="14">
    <source>
        <dbReference type="Google" id="ProtNLM"/>
    </source>
</evidence>
<dbReference type="PANTHER" id="PTHR32285:SF195">
    <property type="entry name" value="DUF231 DOMAIN CONTAINING FAMILY PROTEIN-RELATED"/>
    <property type="match status" value="1"/>
</dbReference>
<dbReference type="OrthoDB" id="630188at2759"/>
<feature type="domain" description="Trichome birefringence-like C-terminal" evidence="10">
    <location>
        <begin position="137"/>
        <end position="434"/>
    </location>
</feature>
<dbReference type="GO" id="GO:0000139">
    <property type="term" value="C:Golgi membrane"/>
    <property type="evidence" value="ECO:0007669"/>
    <property type="project" value="UniProtKB-SubCell"/>
</dbReference>
<keyword evidence="5" id="KW-0735">Signal-anchor</keyword>
<keyword evidence="6" id="KW-1133">Transmembrane helix</keyword>
<comment type="caution">
    <text evidence="12">The sequence shown here is derived from an EMBL/GenBank/DDBJ whole genome shotgun (WGS) entry which is preliminary data.</text>
</comment>
<dbReference type="Proteomes" id="UP000604825">
    <property type="component" value="Unassembled WGS sequence"/>
</dbReference>
<evidence type="ECO:0000256" key="2">
    <source>
        <dbReference type="ARBA" id="ARBA00007727"/>
    </source>
</evidence>
<protein>
    <recommendedName>
        <fullName evidence="14">Trichome birefringence-like N-terminal domain-containing protein</fullName>
    </recommendedName>
</protein>
<comment type="subcellular location">
    <subcellularLocation>
        <location evidence="1">Golgi apparatus membrane</location>
        <topology evidence="1">Single-pass type II membrane protein</topology>
    </subcellularLocation>
</comment>
<feature type="region of interest" description="Disordered" evidence="9">
    <location>
        <begin position="1"/>
        <end position="20"/>
    </location>
</feature>
<reference evidence="12" key="1">
    <citation type="submission" date="2020-10" db="EMBL/GenBank/DDBJ databases">
        <authorList>
            <person name="Han B."/>
            <person name="Lu T."/>
            <person name="Zhao Q."/>
            <person name="Huang X."/>
            <person name="Zhao Y."/>
        </authorList>
    </citation>
    <scope>NUCLEOTIDE SEQUENCE</scope>
</reference>
<evidence type="ECO:0000256" key="6">
    <source>
        <dbReference type="ARBA" id="ARBA00022989"/>
    </source>
</evidence>
<evidence type="ECO:0000256" key="1">
    <source>
        <dbReference type="ARBA" id="ARBA00004323"/>
    </source>
</evidence>
<organism evidence="12 13">
    <name type="scientific">Miscanthus lutarioriparius</name>
    <dbReference type="NCBI Taxonomy" id="422564"/>
    <lineage>
        <taxon>Eukaryota</taxon>
        <taxon>Viridiplantae</taxon>
        <taxon>Streptophyta</taxon>
        <taxon>Embryophyta</taxon>
        <taxon>Tracheophyta</taxon>
        <taxon>Spermatophyta</taxon>
        <taxon>Magnoliopsida</taxon>
        <taxon>Liliopsida</taxon>
        <taxon>Poales</taxon>
        <taxon>Poaceae</taxon>
        <taxon>PACMAD clade</taxon>
        <taxon>Panicoideae</taxon>
        <taxon>Andropogonodae</taxon>
        <taxon>Andropogoneae</taxon>
        <taxon>Saccharinae</taxon>
        <taxon>Miscanthus</taxon>
    </lineage>
</organism>
<dbReference type="PANTHER" id="PTHR32285">
    <property type="entry name" value="PROTEIN TRICHOME BIREFRINGENCE-LIKE 9-RELATED"/>
    <property type="match status" value="1"/>
</dbReference>
<evidence type="ECO:0000313" key="13">
    <source>
        <dbReference type="Proteomes" id="UP000604825"/>
    </source>
</evidence>
<evidence type="ECO:0000256" key="4">
    <source>
        <dbReference type="ARBA" id="ARBA00022692"/>
    </source>
</evidence>
<keyword evidence="7" id="KW-0333">Golgi apparatus</keyword>
<sequence>MGGAHEPLHSHMQMKTSSSSKGGSHGYFVPRPVCAWLVSGFVALALLHVLCCTPPGTQDAVLSPLLQYVDDTYNFVSSGPQSCNYTEGRWVYAPGHARRYNATECHVKDSHNCIRNGRPDTGYLDWRWQPAAAGCRLPAFSARAFLSAVRGKHVAFVGDSMSRNQAQSLVCLLVGAGVPHRVVYRDADPHKFNLWRYAFPTHGVTVSFYSAPFIARATGKAQNGNDSLPQNMNHVHLDALDDRWVADADTMDVVVLSIAHWPLNGAIYYNNSARIGHHNHQELSASEEIGYAWPMKVAYRMALDRLSSGGRPRTVVIATLSPGHFEGNTLTTMCPRKEPYKEGEKEPHHLEMELVRLVYEEAQAARARNGEGGGARVEVLDVTKLAVMRPDGHPGLYMHRDPFAHGGPQPWMPSDCLHFCLPGPVDTFNEILQQILRKKR</sequence>
<comment type="similarity">
    <text evidence="2">Belongs to the PC-esterase family. TBL subfamily.</text>
</comment>
<proteinExistence type="inferred from homology"/>
<dbReference type="EMBL" id="CAJGYO010000018">
    <property type="protein sequence ID" value="CAD6336985.1"/>
    <property type="molecule type" value="Genomic_DNA"/>
</dbReference>
<gene>
    <name evidence="12" type="ORF">NCGR_LOCUS61083</name>
</gene>
<dbReference type="InterPro" id="IPR026057">
    <property type="entry name" value="TBL_C"/>
</dbReference>
<dbReference type="Pfam" id="PF13839">
    <property type="entry name" value="PC-Esterase"/>
    <property type="match status" value="1"/>
</dbReference>
<evidence type="ECO:0000256" key="9">
    <source>
        <dbReference type="SAM" id="MobiDB-lite"/>
    </source>
</evidence>
<evidence type="ECO:0000259" key="10">
    <source>
        <dbReference type="Pfam" id="PF13839"/>
    </source>
</evidence>
<keyword evidence="13" id="KW-1185">Reference proteome</keyword>
<dbReference type="InterPro" id="IPR025846">
    <property type="entry name" value="TBL_N"/>
</dbReference>
<evidence type="ECO:0000313" key="12">
    <source>
        <dbReference type="EMBL" id="CAD6336985.1"/>
    </source>
</evidence>
<keyword evidence="4" id="KW-0812">Transmembrane</keyword>
<evidence type="ECO:0000256" key="8">
    <source>
        <dbReference type="ARBA" id="ARBA00023136"/>
    </source>
</evidence>
<dbReference type="GO" id="GO:1990538">
    <property type="term" value="F:xylan O-acetyltransferase activity"/>
    <property type="evidence" value="ECO:0007669"/>
    <property type="project" value="UniProtKB-ARBA"/>
</dbReference>
<evidence type="ECO:0000256" key="3">
    <source>
        <dbReference type="ARBA" id="ARBA00022679"/>
    </source>
</evidence>
<name>A0A811S3L2_9POAL</name>
<keyword evidence="8" id="KW-0472">Membrane</keyword>
<evidence type="ECO:0000256" key="7">
    <source>
        <dbReference type="ARBA" id="ARBA00023034"/>
    </source>
</evidence>
<dbReference type="AlphaFoldDB" id="A0A811S3L2"/>
<dbReference type="InterPro" id="IPR029962">
    <property type="entry name" value="TBL"/>
</dbReference>
<feature type="domain" description="Trichome birefringence-like N-terminal" evidence="11">
    <location>
        <begin position="81"/>
        <end position="131"/>
    </location>
</feature>
<evidence type="ECO:0000256" key="5">
    <source>
        <dbReference type="ARBA" id="ARBA00022968"/>
    </source>
</evidence>